<dbReference type="Proteomes" id="UP000448575">
    <property type="component" value="Unassembled WGS sequence"/>
</dbReference>
<gene>
    <name evidence="2" type="ORF">GTP41_12550</name>
</gene>
<organism evidence="2 3">
    <name type="scientific">Pseudoduganella guangdongensis</name>
    <dbReference type="NCBI Taxonomy" id="2692179"/>
    <lineage>
        <taxon>Bacteria</taxon>
        <taxon>Pseudomonadati</taxon>
        <taxon>Pseudomonadota</taxon>
        <taxon>Betaproteobacteria</taxon>
        <taxon>Burkholderiales</taxon>
        <taxon>Oxalobacteraceae</taxon>
        <taxon>Telluria group</taxon>
        <taxon>Pseudoduganella</taxon>
    </lineage>
</organism>
<keyword evidence="1" id="KW-0812">Transmembrane</keyword>
<feature type="transmembrane region" description="Helical" evidence="1">
    <location>
        <begin position="99"/>
        <end position="120"/>
    </location>
</feature>
<feature type="transmembrane region" description="Helical" evidence="1">
    <location>
        <begin position="38"/>
        <end position="55"/>
    </location>
</feature>
<protein>
    <submittedName>
        <fullName evidence="2">Uncharacterized protein</fullName>
    </submittedName>
</protein>
<feature type="transmembrane region" description="Helical" evidence="1">
    <location>
        <begin position="6"/>
        <end position="26"/>
    </location>
</feature>
<feature type="transmembrane region" description="Helical" evidence="1">
    <location>
        <begin position="205"/>
        <end position="226"/>
    </location>
</feature>
<evidence type="ECO:0000256" key="1">
    <source>
        <dbReference type="SAM" id="Phobius"/>
    </source>
</evidence>
<feature type="transmembrane region" description="Helical" evidence="1">
    <location>
        <begin position="132"/>
        <end position="155"/>
    </location>
</feature>
<keyword evidence="1" id="KW-1133">Transmembrane helix</keyword>
<dbReference type="EMBL" id="WWCJ01000008">
    <property type="protein sequence ID" value="MYN02931.1"/>
    <property type="molecule type" value="Genomic_DNA"/>
</dbReference>
<dbReference type="AlphaFoldDB" id="A0A6N9HH40"/>
<evidence type="ECO:0000313" key="3">
    <source>
        <dbReference type="Proteomes" id="UP000448575"/>
    </source>
</evidence>
<reference evidence="2 3" key="1">
    <citation type="submission" date="2019-12" db="EMBL/GenBank/DDBJ databases">
        <title>Novel species isolated from a subtropical stream in China.</title>
        <authorList>
            <person name="Lu H."/>
        </authorList>
    </citation>
    <scope>NUCLEOTIDE SEQUENCE [LARGE SCALE GENOMIC DNA]</scope>
    <source>
        <strain evidence="2 3">DS3</strain>
    </source>
</reference>
<accession>A0A6N9HH40</accession>
<comment type="caution">
    <text evidence="2">The sequence shown here is derived from an EMBL/GenBank/DDBJ whole genome shotgun (WGS) entry which is preliminary data.</text>
</comment>
<keyword evidence="3" id="KW-1185">Reference proteome</keyword>
<evidence type="ECO:0000313" key="2">
    <source>
        <dbReference type="EMBL" id="MYN02931.1"/>
    </source>
</evidence>
<feature type="transmembrane region" description="Helical" evidence="1">
    <location>
        <begin position="167"/>
        <end position="184"/>
    </location>
</feature>
<keyword evidence="1" id="KW-0472">Membrane</keyword>
<proteinExistence type="predicted"/>
<sequence length="232" mass="25488">MVTEDGLVEWMQFLSFAMTAGLLLFAGVERWKRGKLDLTTLGILGLGLVVAAAAMEEVSWFQRVLNVQSSEFFAQNNRQGETNLHNLAIGSSGSIHKTIMLKLILLVGLTHNVVLPLLARSRPAVRNFVEKFGVYLPPLPVALVYLVLVALSHVLIEHPRKGELGEMFGAVHYMSTAFAAYFLGHGYGQPAVFQQPGESRLLDKLFSCLMLFLLLTAWLLAAGTGVEKYLAS</sequence>
<name>A0A6N9HH40_9BURK</name>